<keyword evidence="2 5" id="KW-0812">Transmembrane</keyword>
<dbReference type="Pfam" id="PF00916">
    <property type="entry name" value="Sulfate_transp"/>
    <property type="match status" value="1"/>
</dbReference>
<dbReference type="GO" id="GO:0016020">
    <property type="term" value="C:membrane"/>
    <property type="evidence" value="ECO:0007669"/>
    <property type="project" value="UniProtKB-SubCell"/>
</dbReference>
<comment type="subcellular location">
    <subcellularLocation>
        <location evidence="1">Membrane</location>
        <topology evidence="1">Multi-pass membrane protein</topology>
    </subcellularLocation>
</comment>
<feature type="domain" description="STAS" evidence="6">
    <location>
        <begin position="469"/>
        <end position="568"/>
    </location>
</feature>
<feature type="transmembrane region" description="Helical" evidence="5">
    <location>
        <begin position="414"/>
        <end position="444"/>
    </location>
</feature>
<feature type="transmembrane region" description="Helical" evidence="5">
    <location>
        <begin position="36"/>
        <end position="58"/>
    </location>
</feature>
<gene>
    <name evidence="7" type="ORF">GAYE_SCF19G3963</name>
</gene>
<dbReference type="InterPro" id="IPR036513">
    <property type="entry name" value="STAS_dom_sf"/>
</dbReference>
<protein>
    <recommendedName>
        <fullName evidence="6">STAS domain-containing protein</fullName>
    </recommendedName>
</protein>
<evidence type="ECO:0000256" key="3">
    <source>
        <dbReference type="ARBA" id="ARBA00022989"/>
    </source>
</evidence>
<dbReference type="PANTHER" id="PTHR11814">
    <property type="entry name" value="SULFATE TRANSPORTER"/>
    <property type="match status" value="1"/>
</dbReference>
<dbReference type="SUPFAM" id="SSF52091">
    <property type="entry name" value="SpoIIaa-like"/>
    <property type="match status" value="1"/>
</dbReference>
<keyword evidence="8" id="KW-1185">Reference proteome</keyword>
<organism evidence="7 8">
    <name type="scientific">Galdieria yellowstonensis</name>
    <dbReference type="NCBI Taxonomy" id="3028027"/>
    <lineage>
        <taxon>Eukaryota</taxon>
        <taxon>Rhodophyta</taxon>
        <taxon>Bangiophyceae</taxon>
        <taxon>Galdieriales</taxon>
        <taxon>Galdieriaceae</taxon>
        <taxon>Galdieria</taxon>
    </lineage>
</organism>
<proteinExistence type="predicted"/>
<evidence type="ECO:0000256" key="1">
    <source>
        <dbReference type="ARBA" id="ARBA00004141"/>
    </source>
</evidence>
<dbReference type="Gene3D" id="3.30.750.24">
    <property type="entry name" value="STAS domain"/>
    <property type="match status" value="1"/>
</dbReference>
<evidence type="ECO:0000256" key="2">
    <source>
        <dbReference type="ARBA" id="ARBA00022692"/>
    </source>
</evidence>
<evidence type="ECO:0000313" key="8">
    <source>
        <dbReference type="Proteomes" id="UP001300502"/>
    </source>
</evidence>
<reference evidence="7 8" key="1">
    <citation type="submission" date="2022-07" db="EMBL/GenBank/DDBJ databases">
        <title>Genome-wide signatures of adaptation to extreme environments.</title>
        <authorList>
            <person name="Cho C.H."/>
            <person name="Yoon H.S."/>
        </authorList>
    </citation>
    <scope>NUCLEOTIDE SEQUENCE [LARGE SCALE GENOMIC DNA]</scope>
    <source>
        <strain evidence="7 8">108.79 E11</strain>
    </source>
</reference>
<accession>A0AAV9IFB8</accession>
<feature type="transmembrane region" description="Helical" evidence="5">
    <location>
        <begin position="289"/>
        <end position="309"/>
    </location>
</feature>
<keyword evidence="3 5" id="KW-1133">Transmembrane helix</keyword>
<evidence type="ECO:0000256" key="5">
    <source>
        <dbReference type="SAM" id="Phobius"/>
    </source>
</evidence>
<keyword evidence="4 5" id="KW-0472">Membrane</keyword>
<evidence type="ECO:0000313" key="7">
    <source>
        <dbReference type="EMBL" id="KAK4526052.1"/>
    </source>
</evidence>
<dbReference type="PROSITE" id="PS50801">
    <property type="entry name" value="STAS"/>
    <property type="match status" value="1"/>
</dbReference>
<feature type="transmembrane region" description="Helical" evidence="5">
    <location>
        <begin position="148"/>
        <end position="172"/>
    </location>
</feature>
<feature type="transmembrane region" description="Helical" evidence="5">
    <location>
        <begin position="111"/>
        <end position="136"/>
    </location>
</feature>
<dbReference type="Proteomes" id="UP001300502">
    <property type="component" value="Unassembled WGS sequence"/>
</dbReference>
<dbReference type="AlphaFoldDB" id="A0AAV9IFB8"/>
<dbReference type="Pfam" id="PF01740">
    <property type="entry name" value="STAS"/>
    <property type="match status" value="1"/>
</dbReference>
<feature type="transmembrane region" description="Helical" evidence="5">
    <location>
        <begin position="321"/>
        <end position="341"/>
    </location>
</feature>
<dbReference type="InterPro" id="IPR002645">
    <property type="entry name" value="STAS_dom"/>
</dbReference>
<evidence type="ECO:0000256" key="4">
    <source>
        <dbReference type="ARBA" id="ARBA00023136"/>
    </source>
</evidence>
<name>A0AAV9IFB8_9RHOD</name>
<dbReference type="EMBL" id="JANCYU010000036">
    <property type="protein sequence ID" value="KAK4526052.1"/>
    <property type="molecule type" value="Genomic_DNA"/>
</dbReference>
<dbReference type="InterPro" id="IPR001902">
    <property type="entry name" value="SLC26A/SulP_fam"/>
</dbReference>
<dbReference type="CDD" id="cd07042">
    <property type="entry name" value="STAS_SulP_like_sulfate_transporter"/>
    <property type="match status" value="1"/>
</dbReference>
<dbReference type="InterPro" id="IPR011547">
    <property type="entry name" value="SLC26A/SulP_dom"/>
</dbReference>
<feature type="transmembrane region" description="Helical" evidence="5">
    <location>
        <begin position="361"/>
        <end position="394"/>
    </location>
</feature>
<dbReference type="GO" id="GO:0055085">
    <property type="term" value="P:transmembrane transport"/>
    <property type="evidence" value="ECO:0007669"/>
    <property type="project" value="InterPro"/>
</dbReference>
<feature type="transmembrane region" description="Helical" evidence="5">
    <location>
        <begin position="192"/>
        <end position="211"/>
    </location>
</feature>
<comment type="caution">
    <text evidence="7">The sequence shown here is derived from an EMBL/GenBank/DDBJ whole genome shotgun (WGS) entry which is preliminary data.</text>
</comment>
<feature type="transmembrane region" description="Helical" evidence="5">
    <location>
        <begin position="231"/>
        <end position="250"/>
    </location>
</feature>
<sequence length="589" mass="65872">MQQPNLRESKQTLLSSRTSYLQTIFPSLKWLSSYDLFQFITDIFAGLTVGLVCSVQGLSYSLLARLPQSVSFHFAVPMFVEALLSSSRNLIGGPVALVSLNVGQSISPQWTSFTALELASVYSLYVGLLLIILGLLGGGHLSKYVSPTVILGFTSAVAIIIICNELGALLGISVLQSAYAWEVVGLVFRSLYQLNISSTLLSVCILIYFYVSKYYFSSYLQRVFQSVHASIWYSFFMVGILITITLVNWMTHFSSHFGMEVVGSVPQAFPRFRLPGMEALKDAFRLRTISTLTLLVLIESTSIALSLASKQQYSINLNREVTSLGLANIFGGFVQCYPFAASFSRSAVNANAGAKTPVAQIVAALFLAFASWGLAGFISFIPKCLLASIICVSVSGLIEWEEWRRLYRLDVAEWLVFTASFLAPLFFGSVLGLGLAILVCYLPIVVSLWRILDFVNIWNVDWWKHCFVVWKEERREPRQVVFRLPQLLFFINAISLQRSMKEELEKVENAVDNVVLDASLVVYMDVVALDMLESLLRGDEIARQKCVLENVPPRLLVVLNRRKLDELVRVSVPHGDDVRDDEYRDLLQA</sequence>
<evidence type="ECO:0000259" key="6">
    <source>
        <dbReference type="PROSITE" id="PS50801"/>
    </source>
</evidence>